<evidence type="ECO:0000256" key="1">
    <source>
        <dbReference type="ARBA" id="ARBA00004141"/>
    </source>
</evidence>
<feature type="region of interest" description="Disordered" evidence="8">
    <location>
        <begin position="241"/>
        <end position="272"/>
    </location>
</feature>
<dbReference type="Pfam" id="PF02386">
    <property type="entry name" value="TrkH"/>
    <property type="match status" value="1"/>
</dbReference>
<dbReference type="InterPro" id="IPR015958">
    <property type="entry name" value="Trk1_fungi"/>
</dbReference>
<proteinExistence type="inferred from homology"/>
<evidence type="ECO:0000313" key="10">
    <source>
        <dbReference type="Proteomes" id="UP000029964"/>
    </source>
</evidence>
<dbReference type="PANTHER" id="PTHR31064:SF37">
    <property type="entry name" value="TRANSPORTER, PUTATIVE (EUROFUNG)-RELATED"/>
    <property type="match status" value="1"/>
</dbReference>
<keyword evidence="6 7" id="KW-0472">Membrane</keyword>
<keyword evidence="7" id="KW-0633">Potassium transport</keyword>
<keyword evidence="3 7" id="KW-0812">Transmembrane</keyword>
<dbReference type="InterPro" id="IPR051143">
    <property type="entry name" value="TrkH_K-transport"/>
</dbReference>
<evidence type="ECO:0000256" key="4">
    <source>
        <dbReference type="ARBA" id="ARBA00022989"/>
    </source>
</evidence>
<feature type="compositionally biased region" description="Basic and acidic residues" evidence="8">
    <location>
        <begin position="241"/>
        <end position="267"/>
    </location>
</feature>
<dbReference type="PANTHER" id="PTHR31064">
    <property type="entry name" value="POTASSIUM TRANSPORT PROTEIN DDB_G0292412-RELATED"/>
    <property type="match status" value="1"/>
</dbReference>
<evidence type="ECO:0000313" key="9">
    <source>
        <dbReference type="EMBL" id="KFH46442.1"/>
    </source>
</evidence>
<keyword evidence="5 7" id="KW-0406">Ion transport</keyword>
<reference evidence="10" key="1">
    <citation type="journal article" date="2014" name="Genome Announc.">
        <title>Genome sequence and annotation of Acremonium chrysogenum, producer of the beta-lactam antibiotic cephalosporin C.</title>
        <authorList>
            <person name="Terfehr D."/>
            <person name="Dahlmann T.A."/>
            <person name="Specht T."/>
            <person name="Zadra I."/>
            <person name="Kuernsteiner H."/>
            <person name="Kueck U."/>
        </authorList>
    </citation>
    <scope>NUCLEOTIDE SEQUENCE [LARGE SCALE GENOMIC DNA]</scope>
    <source>
        <strain evidence="10">ATCC 11550 / CBS 779.69 / DSM 880 / IAM 14645 / JCM 23072 / IMI 49137</strain>
    </source>
</reference>
<dbReference type="AlphaFoldDB" id="A0A086TAR0"/>
<feature type="transmembrane region" description="Helical" evidence="7">
    <location>
        <begin position="325"/>
        <end position="346"/>
    </location>
</feature>
<comment type="caution">
    <text evidence="9">The sequence shown here is derived from an EMBL/GenBank/DDBJ whole genome shotgun (WGS) entry which is preliminary data.</text>
</comment>
<name>A0A086TAR0_HAPC1</name>
<feature type="transmembrane region" description="Helical" evidence="7">
    <location>
        <begin position="519"/>
        <end position="541"/>
    </location>
</feature>
<dbReference type="EMBL" id="JPKY01000019">
    <property type="protein sequence ID" value="KFH46442.1"/>
    <property type="molecule type" value="Genomic_DNA"/>
</dbReference>
<keyword evidence="7" id="KW-0630">Potassium</keyword>
<evidence type="ECO:0000256" key="7">
    <source>
        <dbReference type="PIRNR" id="PIRNR002450"/>
    </source>
</evidence>
<evidence type="ECO:0000256" key="8">
    <source>
        <dbReference type="SAM" id="MobiDB-lite"/>
    </source>
</evidence>
<evidence type="ECO:0000256" key="6">
    <source>
        <dbReference type="ARBA" id="ARBA00023136"/>
    </source>
</evidence>
<keyword evidence="4 7" id="KW-1133">Transmembrane helix</keyword>
<keyword evidence="10" id="KW-1185">Reference proteome</keyword>
<dbReference type="GO" id="GO:0030007">
    <property type="term" value="P:intracellular potassium ion homeostasis"/>
    <property type="evidence" value="ECO:0007669"/>
    <property type="project" value="UniProtKB-UniRule"/>
</dbReference>
<accession>A0A086TAR0</accession>
<dbReference type="GO" id="GO:0140107">
    <property type="term" value="F:high-affinity potassium ion transmembrane transporter activity"/>
    <property type="evidence" value="ECO:0007669"/>
    <property type="project" value="TreeGrafter"/>
</dbReference>
<comment type="subcellular location">
    <subcellularLocation>
        <location evidence="1">Membrane</location>
        <topology evidence="1">Multi-pass membrane protein</topology>
    </subcellularLocation>
</comment>
<feature type="transmembrane region" description="Helical" evidence="7">
    <location>
        <begin position="636"/>
        <end position="655"/>
    </location>
</feature>
<dbReference type="HOGENOM" id="CLU_005947_4_1_1"/>
<feature type="transmembrane region" description="Helical" evidence="7">
    <location>
        <begin position="358"/>
        <end position="379"/>
    </location>
</feature>
<dbReference type="PIRSF" id="PIRSF002450">
    <property type="entry name" value="K+_transpter_TRK"/>
    <property type="match status" value="1"/>
</dbReference>
<feature type="transmembrane region" description="Helical" evidence="7">
    <location>
        <begin position="33"/>
        <end position="56"/>
    </location>
</feature>
<comment type="similarity">
    <text evidence="7">Belongs to the TrkH potassium transport family.</text>
</comment>
<dbReference type="GO" id="GO:0005886">
    <property type="term" value="C:plasma membrane"/>
    <property type="evidence" value="ECO:0007669"/>
    <property type="project" value="InterPro"/>
</dbReference>
<dbReference type="Proteomes" id="UP000029964">
    <property type="component" value="Unassembled WGS sequence"/>
</dbReference>
<keyword evidence="2 7" id="KW-0813">Transport</keyword>
<dbReference type="GO" id="GO:1990573">
    <property type="term" value="P:potassium ion import across plasma membrane"/>
    <property type="evidence" value="ECO:0007669"/>
    <property type="project" value="TreeGrafter"/>
</dbReference>
<feature type="transmembrane region" description="Helical" evidence="7">
    <location>
        <begin position="391"/>
        <end position="415"/>
    </location>
</feature>
<evidence type="ECO:0000256" key="5">
    <source>
        <dbReference type="ARBA" id="ARBA00023065"/>
    </source>
</evidence>
<dbReference type="OrthoDB" id="9999863at2759"/>
<feature type="transmembrane region" description="Helical" evidence="7">
    <location>
        <begin position="459"/>
        <end position="479"/>
    </location>
</feature>
<dbReference type="InterPro" id="IPR003445">
    <property type="entry name" value="Cat_transpt"/>
</dbReference>
<feature type="transmembrane region" description="Helical" evidence="7">
    <location>
        <begin position="491"/>
        <end position="513"/>
    </location>
</feature>
<sequence>MPKTLKARWQGWLEEHPTAERPFTFIRSWLPPLNYITIHYAYFIGVIMFSSLVFWASSSPFGSVHYVDSLFQVTSALTNTGLNTRNLSELTTWQQVQLWFLLMIGSPIWVSFWTVMVRKRAFEKRFDSIVEAETERRRRQREIRKRAAGLRRAPNLRNVLTFGKHGSRTRGHPLDVPDLGPPGPPQPHGLAVMEPLQTIPSILKERVDQDGHLTTTQKPALRSAGSREHISFVEPVSRHGVTKDEGHTSAYQHDDHLAPFPSERRGSDTATAASAESEDFLMHWKRFLGKHNVSRSGQFYDLTSEEREHLGGCEYRALKILSLAVPLYSALWQFFGAVALACYIATRTPDIPRSYGQNPWWAGIFYSVSAFNNGGFTLLDDSVISFQGHYFVLLVIGLLILAGNTAYPIFLRFWLWSILKILQLTTDEATLAPWKETLEFILKYPRRVYTTLFPARATWWLFGVLVATNVVDWLAFEILNIGNPHVHELPVGHQVMAGLFQAISVRAAGFVVIPMPVLYIGVQVLYLVMMYISVYPVVITMRNSNVYEERSLGIYDDDDPAIKEQEQASNPYLAAVGQEEPKPRSLRRRNTAQVVGRQLKRAATFQGVGVRRQDDDEGSSVSFIEQQIRGQLAHDLWWLVLALLVIVVIETDHFLGDPVTFSIFNVLFESVSAYACVGLSIGLPNDSFSFSGGLHRGSKVVMCFVMLRGRHRGLPVAIDRAVRLPGEKLYKDEAEDAKIRRTKTIQRLMSRDG</sequence>
<evidence type="ECO:0000256" key="3">
    <source>
        <dbReference type="ARBA" id="ARBA00022692"/>
    </source>
</evidence>
<dbReference type="STRING" id="857340.A0A086TAR0"/>
<feature type="region of interest" description="Disordered" evidence="8">
    <location>
        <begin position="162"/>
        <end position="186"/>
    </location>
</feature>
<evidence type="ECO:0000256" key="2">
    <source>
        <dbReference type="ARBA" id="ARBA00022448"/>
    </source>
</evidence>
<feature type="transmembrane region" description="Helical" evidence="7">
    <location>
        <begin position="96"/>
        <end position="116"/>
    </location>
</feature>
<protein>
    <recommendedName>
        <fullName evidence="7">Potassium transport protein</fullName>
    </recommendedName>
</protein>
<organism evidence="9 10">
    <name type="scientific">Hapsidospora chrysogenum (strain ATCC 11550 / CBS 779.69 / DSM 880 / IAM 14645 / JCM 23072 / IMI 49137)</name>
    <name type="common">Acremonium chrysogenum</name>
    <dbReference type="NCBI Taxonomy" id="857340"/>
    <lineage>
        <taxon>Eukaryota</taxon>
        <taxon>Fungi</taxon>
        <taxon>Dikarya</taxon>
        <taxon>Ascomycota</taxon>
        <taxon>Pezizomycotina</taxon>
        <taxon>Sordariomycetes</taxon>
        <taxon>Hypocreomycetidae</taxon>
        <taxon>Hypocreales</taxon>
        <taxon>Bionectriaceae</taxon>
        <taxon>Hapsidospora</taxon>
    </lineage>
</organism>
<gene>
    <name evidence="9" type="ORF">ACRE_027460</name>
</gene>